<evidence type="ECO:0008006" key="4">
    <source>
        <dbReference type="Google" id="ProtNLM"/>
    </source>
</evidence>
<keyword evidence="1" id="KW-0732">Signal</keyword>
<proteinExistence type="predicted"/>
<dbReference type="PROSITE" id="PS51257">
    <property type="entry name" value="PROKAR_LIPOPROTEIN"/>
    <property type="match status" value="1"/>
</dbReference>
<feature type="chain" id="PRO_5045235003" description="IPT/TIG domain-containing protein" evidence="1">
    <location>
        <begin position="26"/>
        <end position="581"/>
    </location>
</feature>
<protein>
    <recommendedName>
        <fullName evidence="4">IPT/TIG domain-containing protein</fullName>
    </recommendedName>
</protein>
<organism evidence="2 3">
    <name type="scientific">Sphingobacterium ginsenosidimutans</name>
    <dbReference type="NCBI Taxonomy" id="687845"/>
    <lineage>
        <taxon>Bacteria</taxon>
        <taxon>Pseudomonadati</taxon>
        <taxon>Bacteroidota</taxon>
        <taxon>Sphingobacteriia</taxon>
        <taxon>Sphingobacteriales</taxon>
        <taxon>Sphingobacteriaceae</taxon>
        <taxon>Sphingobacterium</taxon>
    </lineage>
</organism>
<accession>A0ABP7ZXC6</accession>
<keyword evidence="3" id="KW-1185">Reference proteome</keyword>
<gene>
    <name evidence="2" type="ORF">GCM10022218_13700</name>
</gene>
<dbReference type="Proteomes" id="UP001500167">
    <property type="component" value="Unassembled WGS sequence"/>
</dbReference>
<name>A0ABP7ZXC6_9SPHI</name>
<feature type="signal peptide" evidence="1">
    <location>
        <begin position="1"/>
        <end position="25"/>
    </location>
</feature>
<comment type="caution">
    <text evidence="2">The sequence shown here is derived from an EMBL/GenBank/DDBJ whole genome shotgun (WGS) entry which is preliminary data.</text>
</comment>
<evidence type="ECO:0000313" key="3">
    <source>
        <dbReference type="Proteomes" id="UP001500167"/>
    </source>
</evidence>
<reference evidence="3" key="1">
    <citation type="journal article" date="2019" name="Int. J. Syst. Evol. Microbiol.">
        <title>The Global Catalogue of Microorganisms (GCM) 10K type strain sequencing project: providing services to taxonomists for standard genome sequencing and annotation.</title>
        <authorList>
            <consortium name="The Broad Institute Genomics Platform"/>
            <consortium name="The Broad Institute Genome Sequencing Center for Infectious Disease"/>
            <person name="Wu L."/>
            <person name="Ma J."/>
        </authorList>
    </citation>
    <scope>NUCLEOTIDE SEQUENCE [LARGE SCALE GENOMIC DNA]</scope>
    <source>
        <strain evidence="3">JCM 16722</strain>
    </source>
</reference>
<evidence type="ECO:0000313" key="2">
    <source>
        <dbReference type="EMBL" id="GAA4172307.1"/>
    </source>
</evidence>
<sequence length="581" mass="66440">MLRNIKQSKILFFLMVSSLTLLTVACKKVQEIEYVQSAEEKIVVRTGHMDALSKKSVTLFGQIDSIADQKILSYGFVVKTIDQYAIERKEQEIEVGKNIAGPTIKFTYQPNEPFDLDLKYTYCFYVRTEKGYYKGEFNSFQIGGFAIDQVKKVKAKPGDEILVNGDFKLIDKNYKFFSYFANAKSDASESMETSYTLSPDKKSIRFTVPKTNGLYHGQEISFSFKRREYPYGDFYYNIAQVNILGQLLPPVKTSFTPMEVMEIMGLNLPDYRNPKDDFKIILGDLQIPFTSELQFSQIENLKGSRFKFGYTNGVETVIFKEEIIFYVPDLTKVSTEQSFVHPGAKCMIQWPGFWDFQSGMYFDYTFGNLPVEPRQTGNEFFYFEVGDLKEGIYSFQFKDRFYDISLPQKIKVKSFDWVSSDKTNVYEGDRITLYGNFSKGNMYSLLGNNNIYWDAICEKDGEATFTWFLSNFGSNKISIGYQNSAGSYTFSSKKLEINPMGISLDSFAPSSGLPGSLIRIKGKSIKYAQKIRFGDFEIVPIPVSADEIMFTAPMMSGKGKFRISAEAANKIYQSDGYFELL</sequence>
<dbReference type="EMBL" id="BAAAZK010000002">
    <property type="protein sequence ID" value="GAA4172307.1"/>
    <property type="molecule type" value="Genomic_DNA"/>
</dbReference>
<evidence type="ECO:0000256" key="1">
    <source>
        <dbReference type="SAM" id="SignalP"/>
    </source>
</evidence>